<organism evidence="2 3">
    <name type="scientific">Bradyrhizobium canariense</name>
    <dbReference type="NCBI Taxonomy" id="255045"/>
    <lineage>
        <taxon>Bacteria</taxon>
        <taxon>Pseudomonadati</taxon>
        <taxon>Pseudomonadota</taxon>
        <taxon>Alphaproteobacteria</taxon>
        <taxon>Hyphomicrobiales</taxon>
        <taxon>Nitrobacteraceae</taxon>
        <taxon>Bradyrhizobium</taxon>
    </lineage>
</organism>
<evidence type="ECO:0000313" key="2">
    <source>
        <dbReference type="EMBL" id="OSJ35871.1"/>
    </source>
</evidence>
<evidence type="ECO:0000256" key="1">
    <source>
        <dbReference type="SAM" id="MobiDB-lite"/>
    </source>
</evidence>
<sequence>MTYIWNRRYRSASDAGVLARGRFEFLEPPLGQRVPPEPIGSSVISFHSIFFLLLIASDHLLAALFNRSGRKCGNGSRLTRERVTSMSSNHRIPVFQPAED</sequence>
<keyword evidence="3" id="KW-1185">Reference proteome</keyword>
<dbReference type="Proteomes" id="UP000193884">
    <property type="component" value="Unassembled WGS sequence"/>
</dbReference>
<gene>
    <name evidence="2" type="ORF">BST63_01250</name>
</gene>
<protein>
    <submittedName>
        <fullName evidence="2">Uncharacterized protein</fullName>
    </submittedName>
</protein>
<evidence type="ECO:0000313" key="3">
    <source>
        <dbReference type="Proteomes" id="UP000193884"/>
    </source>
</evidence>
<feature type="region of interest" description="Disordered" evidence="1">
    <location>
        <begin position="73"/>
        <end position="100"/>
    </location>
</feature>
<dbReference type="EMBL" id="NAFK01000100">
    <property type="protein sequence ID" value="OSJ35871.1"/>
    <property type="molecule type" value="Genomic_DNA"/>
</dbReference>
<reference evidence="2 3" key="1">
    <citation type="submission" date="2017-03" db="EMBL/GenBank/DDBJ databases">
        <title>Whole genome sequences of fourteen strains of Bradyrhizobium canariense and one strain of Bradyrhizobium japonicum isolated from Lupinus (Papilionoideae: Genisteae) species in Algeria.</title>
        <authorList>
            <person name="Crovadore J."/>
            <person name="Chekireb D."/>
            <person name="Brachmann A."/>
            <person name="Chablais R."/>
            <person name="Cochard B."/>
            <person name="Lefort F."/>
        </authorList>
    </citation>
    <scope>NUCLEOTIDE SEQUENCE [LARGE SCALE GENOMIC DNA]</scope>
    <source>
        <strain evidence="2 3">UBMAN05</strain>
    </source>
</reference>
<name>A0ABX3XB53_9BRAD</name>
<accession>A0ABX3XB53</accession>
<proteinExistence type="predicted"/>
<comment type="caution">
    <text evidence="2">The sequence shown here is derived from an EMBL/GenBank/DDBJ whole genome shotgun (WGS) entry which is preliminary data.</text>
</comment>